<dbReference type="PROSITE" id="PS00086">
    <property type="entry name" value="CYTOCHROME_P450"/>
    <property type="match status" value="1"/>
</dbReference>
<dbReference type="InterPro" id="IPR017972">
    <property type="entry name" value="Cyt_P450_CS"/>
</dbReference>
<evidence type="ECO:0000313" key="4">
    <source>
        <dbReference type="Proteomes" id="UP001519332"/>
    </source>
</evidence>
<evidence type="ECO:0000313" key="3">
    <source>
        <dbReference type="EMBL" id="MBP2329383.1"/>
    </source>
</evidence>
<evidence type="ECO:0000256" key="2">
    <source>
        <dbReference type="RuleBase" id="RU000461"/>
    </source>
</evidence>
<comment type="caution">
    <text evidence="3">The sequence shown here is derived from an EMBL/GenBank/DDBJ whole genome shotgun (WGS) entry which is preliminary data.</text>
</comment>
<dbReference type="EMBL" id="JAGINW010000001">
    <property type="protein sequence ID" value="MBP2329383.1"/>
    <property type="molecule type" value="Genomic_DNA"/>
</dbReference>
<dbReference type="RefSeq" id="WP_209646185.1">
    <property type="nucleotide sequence ID" value="NZ_JAGINW010000001.1"/>
</dbReference>
<accession>A0ABS4TYB3</accession>
<name>A0ABS4TYB3_9PSEU</name>
<dbReference type="Proteomes" id="UP001519332">
    <property type="component" value="Unassembled WGS sequence"/>
</dbReference>
<organism evidence="3 4">
    <name type="scientific">Kibdelosporangium banguiense</name>
    <dbReference type="NCBI Taxonomy" id="1365924"/>
    <lineage>
        <taxon>Bacteria</taxon>
        <taxon>Bacillati</taxon>
        <taxon>Actinomycetota</taxon>
        <taxon>Actinomycetes</taxon>
        <taxon>Pseudonocardiales</taxon>
        <taxon>Pseudonocardiaceae</taxon>
        <taxon>Kibdelosporangium</taxon>
    </lineage>
</organism>
<dbReference type="CDD" id="cd11031">
    <property type="entry name" value="Cyp158A-like"/>
    <property type="match status" value="1"/>
</dbReference>
<dbReference type="Gene3D" id="1.10.630.10">
    <property type="entry name" value="Cytochrome P450"/>
    <property type="match status" value="1"/>
</dbReference>
<dbReference type="InterPro" id="IPR001128">
    <property type="entry name" value="Cyt_P450"/>
</dbReference>
<dbReference type="InterPro" id="IPR002397">
    <property type="entry name" value="Cyt_P450_B"/>
</dbReference>
<sequence>MHAPAPRFPFGTGAGLDIDPGYAALGAGDSPARVTMPFGGEAWLATRHADVKFVLSDRRFSRSESVLPDKPRFWEQLGLDGIGYQDPPDHSRLRRLVTKAFSVRRVEEFRPRVHEIVGSLLDDLAGETPPVDLVQAYALRVPGVVICEFLGVPYEDRDRFEPFFDVVVATDAVPVDEIIKARQQLENYFSELIERERRTPTDGLFGALVRVRDNEDKLSEKELVEFGFGLIVAGHETTGSEISNFLLTLLRHPRQMAKLRDDPGLVPQAVEELLRYVPLLTIGGIPFAAKEDVQVGGVLVRAGEIVIPSLEAANRDGDVFPDPHSLDITRTDNGHVTFSHGIHHCLGAQLARVELQSAVAGLLRRFPGIRLAVPETEIEWKTGLVVRGPKALPVTW</sequence>
<protein>
    <submittedName>
        <fullName evidence="3">Nocardicin N-oxygenase</fullName>
        <ecNumber evidence="3">1.14.13.-</ecNumber>
    </submittedName>
</protein>
<dbReference type="Pfam" id="PF00067">
    <property type="entry name" value="p450"/>
    <property type="match status" value="2"/>
</dbReference>
<reference evidence="3 4" key="1">
    <citation type="submission" date="2021-03" db="EMBL/GenBank/DDBJ databases">
        <title>Sequencing the genomes of 1000 actinobacteria strains.</title>
        <authorList>
            <person name="Klenk H.-P."/>
        </authorList>
    </citation>
    <scope>NUCLEOTIDE SEQUENCE [LARGE SCALE GENOMIC DNA]</scope>
    <source>
        <strain evidence="3 4">DSM 46670</strain>
    </source>
</reference>
<keyword evidence="2" id="KW-0408">Iron</keyword>
<dbReference type="PRINTS" id="PR00385">
    <property type="entry name" value="P450"/>
</dbReference>
<dbReference type="GO" id="GO:0016491">
    <property type="term" value="F:oxidoreductase activity"/>
    <property type="evidence" value="ECO:0007669"/>
    <property type="project" value="UniProtKB-KW"/>
</dbReference>
<keyword evidence="2 3" id="KW-0560">Oxidoreductase</keyword>
<dbReference type="SUPFAM" id="SSF48264">
    <property type="entry name" value="Cytochrome P450"/>
    <property type="match status" value="1"/>
</dbReference>
<dbReference type="InterPro" id="IPR036396">
    <property type="entry name" value="Cyt_P450_sf"/>
</dbReference>
<dbReference type="EC" id="1.14.13.-" evidence="3"/>
<keyword evidence="2" id="KW-0479">Metal-binding</keyword>
<dbReference type="PANTHER" id="PTHR46696">
    <property type="entry name" value="P450, PUTATIVE (EUROFUNG)-RELATED"/>
    <property type="match status" value="1"/>
</dbReference>
<keyword evidence="2" id="KW-0349">Heme</keyword>
<keyword evidence="2" id="KW-0503">Monooxygenase</keyword>
<dbReference type="PRINTS" id="PR00359">
    <property type="entry name" value="BP450"/>
</dbReference>
<comment type="similarity">
    <text evidence="1 2">Belongs to the cytochrome P450 family.</text>
</comment>
<proteinExistence type="inferred from homology"/>
<evidence type="ECO:0000256" key="1">
    <source>
        <dbReference type="ARBA" id="ARBA00010617"/>
    </source>
</evidence>
<dbReference type="PANTHER" id="PTHR46696:SF1">
    <property type="entry name" value="CYTOCHROME P450 YJIB-RELATED"/>
    <property type="match status" value="1"/>
</dbReference>
<keyword evidence="4" id="KW-1185">Reference proteome</keyword>
<gene>
    <name evidence="3" type="ORF">JOF56_009768</name>
</gene>